<accession>A0A7C9F3H3</accession>
<dbReference type="InterPro" id="IPR004358">
    <property type="entry name" value="Sig_transdc_His_kin-like_C"/>
</dbReference>
<dbReference type="Pfam" id="PF00512">
    <property type="entry name" value="HisKA"/>
    <property type="match status" value="1"/>
</dbReference>
<evidence type="ECO:0000259" key="7">
    <source>
        <dbReference type="PROSITE" id="PS50113"/>
    </source>
</evidence>
<dbReference type="Gene3D" id="3.30.450.40">
    <property type="match status" value="1"/>
</dbReference>
<keyword evidence="3" id="KW-0597">Phosphoprotein</keyword>
<dbReference type="FunFam" id="3.30.565.10:FF:000006">
    <property type="entry name" value="Sensor histidine kinase WalK"/>
    <property type="match status" value="1"/>
</dbReference>
<dbReference type="PROSITE" id="PS50109">
    <property type="entry name" value="HIS_KIN"/>
    <property type="match status" value="1"/>
</dbReference>
<evidence type="ECO:0000256" key="1">
    <source>
        <dbReference type="ARBA" id="ARBA00000085"/>
    </source>
</evidence>
<dbReference type="SMART" id="SM00388">
    <property type="entry name" value="HisKA"/>
    <property type="match status" value="1"/>
</dbReference>
<evidence type="ECO:0000313" key="9">
    <source>
        <dbReference type="Proteomes" id="UP000479293"/>
    </source>
</evidence>
<dbReference type="SUPFAM" id="SSF55874">
    <property type="entry name" value="ATPase domain of HSP90 chaperone/DNA topoisomerase II/histidine kinase"/>
    <property type="match status" value="1"/>
</dbReference>
<dbReference type="GO" id="GO:0030295">
    <property type="term" value="F:protein kinase activator activity"/>
    <property type="evidence" value="ECO:0007669"/>
    <property type="project" value="TreeGrafter"/>
</dbReference>
<dbReference type="Pfam" id="PF02518">
    <property type="entry name" value="HATPase_c"/>
    <property type="match status" value="1"/>
</dbReference>
<keyword evidence="5" id="KW-0418">Kinase</keyword>
<gene>
    <name evidence="8" type="ORF">GBK04_11540</name>
</gene>
<proteinExistence type="predicted"/>
<dbReference type="Gene3D" id="3.30.450.20">
    <property type="entry name" value="PAS domain"/>
    <property type="match status" value="1"/>
</dbReference>
<dbReference type="InterPro" id="IPR005467">
    <property type="entry name" value="His_kinase_dom"/>
</dbReference>
<dbReference type="EC" id="2.7.13.3" evidence="2"/>
<dbReference type="Proteomes" id="UP000479293">
    <property type="component" value="Unassembled WGS sequence"/>
</dbReference>
<dbReference type="GO" id="GO:0000155">
    <property type="term" value="F:phosphorelay sensor kinase activity"/>
    <property type="evidence" value="ECO:0007669"/>
    <property type="project" value="InterPro"/>
</dbReference>
<evidence type="ECO:0000256" key="3">
    <source>
        <dbReference type="ARBA" id="ARBA00022553"/>
    </source>
</evidence>
<dbReference type="SMART" id="SM00065">
    <property type="entry name" value="GAF"/>
    <property type="match status" value="1"/>
</dbReference>
<dbReference type="InterPro" id="IPR036890">
    <property type="entry name" value="HATPase_C_sf"/>
</dbReference>
<evidence type="ECO:0000256" key="2">
    <source>
        <dbReference type="ARBA" id="ARBA00012438"/>
    </source>
</evidence>
<dbReference type="GO" id="GO:0000156">
    <property type="term" value="F:phosphorelay response regulator activity"/>
    <property type="evidence" value="ECO:0007669"/>
    <property type="project" value="TreeGrafter"/>
</dbReference>
<dbReference type="PANTHER" id="PTHR42878:SF15">
    <property type="entry name" value="BACTERIOPHYTOCHROME"/>
    <property type="match status" value="1"/>
</dbReference>
<dbReference type="Pfam" id="PF08448">
    <property type="entry name" value="PAS_4"/>
    <property type="match status" value="1"/>
</dbReference>
<dbReference type="AlphaFoldDB" id="A0A7C9F3H3"/>
<dbReference type="EMBL" id="WHLY01000002">
    <property type="protein sequence ID" value="MPR33985.1"/>
    <property type="molecule type" value="Genomic_DNA"/>
</dbReference>
<dbReference type="PANTHER" id="PTHR42878">
    <property type="entry name" value="TWO-COMPONENT HISTIDINE KINASE"/>
    <property type="match status" value="1"/>
</dbReference>
<feature type="domain" description="PAC" evidence="7">
    <location>
        <begin position="263"/>
        <end position="321"/>
    </location>
</feature>
<dbReference type="InterPro" id="IPR003018">
    <property type="entry name" value="GAF"/>
</dbReference>
<dbReference type="Gene3D" id="1.10.287.130">
    <property type="match status" value="1"/>
</dbReference>
<dbReference type="SUPFAM" id="SSF47384">
    <property type="entry name" value="Homodimeric domain of signal transducing histidine kinase"/>
    <property type="match status" value="1"/>
</dbReference>
<reference evidence="8 9" key="1">
    <citation type="submission" date="2019-10" db="EMBL/GenBank/DDBJ databases">
        <title>Draft Genome Sequence of Cytophagaceae sp. SJW1-29.</title>
        <authorList>
            <person name="Choi A."/>
        </authorList>
    </citation>
    <scope>NUCLEOTIDE SEQUENCE [LARGE SCALE GENOMIC DNA]</scope>
    <source>
        <strain evidence="8 9">SJW1-29</strain>
    </source>
</reference>
<keyword evidence="9" id="KW-1185">Reference proteome</keyword>
<dbReference type="Gene3D" id="3.30.565.10">
    <property type="entry name" value="Histidine kinase-like ATPase, C-terminal domain"/>
    <property type="match status" value="1"/>
</dbReference>
<organism evidence="8 9">
    <name type="scientific">Salmonirosea aquatica</name>
    <dbReference type="NCBI Taxonomy" id="2654236"/>
    <lineage>
        <taxon>Bacteria</taxon>
        <taxon>Pseudomonadati</taxon>
        <taxon>Bacteroidota</taxon>
        <taxon>Cytophagia</taxon>
        <taxon>Cytophagales</taxon>
        <taxon>Spirosomataceae</taxon>
        <taxon>Salmonirosea</taxon>
    </lineage>
</organism>
<sequence length="591" mass="65819">MAIFPSPPEDDKRLDALRNYNILDSLPESDYDAITQLAAQICQTPIALISLVDAQRQWFKSNHGLQVRETPREVAFCAHNIIDPSSPLIVEDARLDERFVENPLVTGDPHIVFYAGMPLVDSDGFALGSLCVIDDRVRQLDADQLSALKTLARQVVNLLALRKANRILSENQGRMQTEAHEQGKIQVALTRSEARFKSLIEEAPVATCLFVGRTMIIEVANQPMLAFWGKGNDVLGKPLAEAVPELIGQPFLDILDQVYTTGVPYEAKSARADLKVDGTLGTYYFDFTYKPLRNAAGEVYAIMDMAVDVTQQVITRRRVEESEARYRALSQALEIRVQERTQELLTANQDLQRSNENLQQFAYVASHDLQEPLRKIQSFSSLLQVKYGQAVGEEGLDYLSRMSTAGKRMSALIKDLLTYSQITTRQQVFGPISLNKVLGDVLNTLDWEIKNRQARIEIAGLSVVNGDQFQLGQLFQNLLSNALKFTPPEKKPQIELTCSLHNRTELSTDIRPASTATRFCQISVSDQGVGFDIKYLDRIFQVFQRLHGKDEFPGTGVGLAICHQVVENHGGAITATSTPGEGSTFSVYLPV</sequence>
<dbReference type="GO" id="GO:0007234">
    <property type="term" value="P:osmosensory signaling via phosphorelay pathway"/>
    <property type="evidence" value="ECO:0007669"/>
    <property type="project" value="TreeGrafter"/>
</dbReference>
<dbReference type="RefSeq" id="WP_152759810.1">
    <property type="nucleotide sequence ID" value="NZ_WHLY01000002.1"/>
</dbReference>
<comment type="catalytic activity">
    <reaction evidence="1">
        <text>ATP + protein L-histidine = ADP + protein N-phospho-L-histidine.</text>
        <dbReference type="EC" id="2.7.13.3"/>
    </reaction>
</comment>
<name>A0A7C9F3H3_9BACT</name>
<dbReference type="InterPro" id="IPR036097">
    <property type="entry name" value="HisK_dim/P_sf"/>
</dbReference>
<dbReference type="InterPro" id="IPR035965">
    <property type="entry name" value="PAS-like_dom_sf"/>
</dbReference>
<dbReference type="SMART" id="SM00387">
    <property type="entry name" value="HATPase_c"/>
    <property type="match status" value="1"/>
</dbReference>
<feature type="domain" description="Histidine kinase" evidence="6">
    <location>
        <begin position="364"/>
        <end position="591"/>
    </location>
</feature>
<protein>
    <recommendedName>
        <fullName evidence="2">histidine kinase</fullName>
        <ecNumber evidence="2">2.7.13.3</ecNumber>
    </recommendedName>
</protein>
<evidence type="ECO:0000256" key="4">
    <source>
        <dbReference type="ARBA" id="ARBA00022679"/>
    </source>
</evidence>
<keyword evidence="4" id="KW-0808">Transferase</keyword>
<dbReference type="InterPro" id="IPR050351">
    <property type="entry name" value="BphY/WalK/GraS-like"/>
</dbReference>
<evidence type="ECO:0000259" key="6">
    <source>
        <dbReference type="PROSITE" id="PS50109"/>
    </source>
</evidence>
<comment type="caution">
    <text evidence="8">The sequence shown here is derived from an EMBL/GenBank/DDBJ whole genome shotgun (WGS) entry which is preliminary data.</text>
</comment>
<evidence type="ECO:0000313" key="8">
    <source>
        <dbReference type="EMBL" id="MPR33985.1"/>
    </source>
</evidence>
<dbReference type="InterPro" id="IPR013656">
    <property type="entry name" value="PAS_4"/>
</dbReference>
<dbReference type="InterPro" id="IPR003594">
    <property type="entry name" value="HATPase_dom"/>
</dbReference>
<dbReference type="Pfam" id="PF01590">
    <property type="entry name" value="GAF"/>
    <property type="match status" value="1"/>
</dbReference>
<dbReference type="InterPro" id="IPR000700">
    <property type="entry name" value="PAS-assoc_C"/>
</dbReference>
<dbReference type="CDD" id="cd00082">
    <property type="entry name" value="HisKA"/>
    <property type="match status" value="1"/>
</dbReference>
<dbReference type="SUPFAM" id="SSF55781">
    <property type="entry name" value="GAF domain-like"/>
    <property type="match status" value="1"/>
</dbReference>
<dbReference type="SUPFAM" id="SSF55785">
    <property type="entry name" value="PYP-like sensor domain (PAS domain)"/>
    <property type="match status" value="1"/>
</dbReference>
<evidence type="ECO:0000256" key="5">
    <source>
        <dbReference type="ARBA" id="ARBA00022777"/>
    </source>
</evidence>
<dbReference type="PROSITE" id="PS50113">
    <property type="entry name" value="PAC"/>
    <property type="match status" value="1"/>
</dbReference>
<dbReference type="PRINTS" id="PR00344">
    <property type="entry name" value="BCTRLSENSOR"/>
</dbReference>
<dbReference type="InterPro" id="IPR003661">
    <property type="entry name" value="HisK_dim/P_dom"/>
</dbReference>
<dbReference type="InterPro" id="IPR029016">
    <property type="entry name" value="GAF-like_dom_sf"/>
</dbReference>